<gene>
    <name evidence="3" type="ORF">PVAP13_6KG343900</name>
</gene>
<dbReference type="AlphaFoldDB" id="A0A8T0RIA9"/>
<evidence type="ECO:0000313" key="4">
    <source>
        <dbReference type="Proteomes" id="UP000823388"/>
    </source>
</evidence>
<dbReference type="EMBL" id="CM029047">
    <property type="protein sequence ID" value="KAG2584818.1"/>
    <property type="molecule type" value="Genomic_DNA"/>
</dbReference>
<keyword evidence="2" id="KW-0812">Transmembrane</keyword>
<protein>
    <submittedName>
        <fullName evidence="3">Uncharacterized protein</fullName>
    </submittedName>
</protein>
<evidence type="ECO:0000256" key="2">
    <source>
        <dbReference type="SAM" id="Phobius"/>
    </source>
</evidence>
<dbReference type="EMBL" id="CM029047">
    <property type="protein sequence ID" value="KAG2584817.1"/>
    <property type="molecule type" value="Genomic_DNA"/>
</dbReference>
<reference evidence="3" key="1">
    <citation type="submission" date="2020-05" db="EMBL/GenBank/DDBJ databases">
        <title>WGS assembly of Panicum virgatum.</title>
        <authorList>
            <person name="Lovell J.T."/>
            <person name="Jenkins J."/>
            <person name="Shu S."/>
            <person name="Juenger T.E."/>
            <person name="Schmutz J."/>
        </authorList>
    </citation>
    <scope>NUCLEOTIDE SEQUENCE</scope>
    <source>
        <strain evidence="3">AP13</strain>
    </source>
</reference>
<accession>A0A8T0RIA9</accession>
<feature type="transmembrane region" description="Helical" evidence="2">
    <location>
        <begin position="124"/>
        <end position="147"/>
    </location>
</feature>
<keyword evidence="2" id="KW-0472">Membrane</keyword>
<name>A0A8T0RIA9_PANVG</name>
<evidence type="ECO:0000313" key="3">
    <source>
        <dbReference type="EMBL" id="KAG2584816.1"/>
    </source>
</evidence>
<evidence type="ECO:0000256" key="1">
    <source>
        <dbReference type="SAM" id="MobiDB-lite"/>
    </source>
</evidence>
<sequence length="163" mass="17870">MVVCRSGGPHTRGTSGGRKGSDRAWGFGSRWNVAGGCLACRRWTHLLRADDTVAYCGLVTCAACTVAPAGVVSSPPRYKPGTRKPSSSGDYQVHHGGPVMYNEECPRTGCCEVSMASRFYRMVLAVRLIFMTSITFCICLIDTHAVLSESHYFITFSFLWYPL</sequence>
<organism evidence="3 4">
    <name type="scientific">Panicum virgatum</name>
    <name type="common">Blackwell switchgrass</name>
    <dbReference type="NCBI Taxonomy" id="38727"/>
    <lineage>
        <taxon>Eukaryota</taxon>
        <taxon>Viridiplantae</taxon>
        <taxon>Streptophyta</taxon>
        <taxon>Embryophyta</taxon>
        <taxon>Tracheophyta</taxon>
        <taxon>Spermatophyta</taxon>
        <taxon>Magnoliopsida</taxon>
        <taxon>Liliopsida</taxon>
        <taxon>Poales</taxon>
        <taxon>Poaceae</taxon>
        <taxon>PACMAD clade</taxon>
        <taxon>Panicoideae</taxon>
        <taxon>Panicodae</taxon>
        <taxon>Paniceae</taxon>
        <taxon>Panicinae</taxon>
        <taxon>Panicum</taxon>
        <taxon>Panicum sect. Hiantes</taxon>
    </lineage>
</organism>
<dbReference type="EMBL" id="CM029047">
    <property type="protein sequence ID" value="KAG2584816.1"/>
    <property type="molecule type" value="Genomic_DNA"/>
</dbReference>
<proteinExistence type="predicted"/>
<comment type="caution">
    <text evidence="3">The sequence shown here is derived from an EMBL/GenBank/DDBJ whole genome shotgun (WGS) entry which is preliminary data.</text>
</comment>
<dbReference type="Proteomes" id="UP000823388">
    <property type="component" value="Chromosome 6K"/>
</dbReference>
<keyword evidence="4" id="KW-1185">Reference proteome</keyword>
<feature type="region of interest" description="Disordered" evidence="1">
    <location>
        <begin position="1"/>
        <end position="21"/>
    </location>
</feature>
<keyword evidence="2" id="KW-1133">Transmembrane helix</keyword>